<dbReference type="CDD" id="cd11029">
    <property type="entry name" value="CYP107-like"/>
    <property type="match status" value="1"/>
</dbReference>
<keyword evidence="2 7" id="KW-0349">Heme</keyword>
<dbReference type="InterPro" id="IPR002397">
    <property type="entry name" value="Cyt_P450_B"/>
</dbReference>
<accession>A0A7Z0WK03</accession>
<organism evidence="8 9">
    <name type="scientific">Actinophytocola xinjiangensis</name>
    <dbReference type="NCBI Taxonomy" id="485602"/>
    <lineage>
        <taxon>Bacteria</taxon>
        <taxon>Bacillati</taxon>
        <taxon>Actinomycetota</taxon>
        <taxon>Actinomycetes</taxon>
        <taxon>Pseudonocardiales</taxon>
        <taxon>Pseudonocardiaceae</taxon>
    </lineage>
</organism>
<evidence type="ECO:0000256" key="6">
    <source>
        <dbReference type="ARBA" id="ARBA00023033"/>
    </source>
</evidence>
<dbReference type="OrthoDB" id="3213397at2"/>
<dbReference type="AlphaFoldDB" id="A0A7Z0WK03"/>
<dbReference type="PANTHER" id="PTHR46696">
    <property type="entry name" value="P450, PUTATIVE (EUROFUNG)-RELATED"/>
    <property type="match status" value="1"/>
</dbReference>
<dbReference type="PRINTS" id="PR00359">
    <property type="entry name" value="BP450"/>
</dbReference>
<sequence>MTRTLSKYWFFTDEFTQDPYPFLETVRREQPVCQITTPNGTRAWLVTRYTDVRAALADDRMSRDINRLYAALSAQVGKELVPAPEISHHLANSDPPRHTPLRRAISFAFTNRRVERLRPRIESTVDDILDAIEDEGSADLVPSLAEPLPIITVAQLMGVPDSDWPKFLQWSNIVQHTDPTDPDGVLDKNTRELSDYMSALIADRHRAPGEDLITALIQADGDHRLNDEEILSTSFALMIGGNDTTRNLLSGAAATLLTHPEPRARLVADPSTAPQVIEELVRYLSPVNSALQRVTTAPVELGGVTIPAGELVIMSLASANRDTEQFPVCPHELDLDRPRAQHVSWGYGIHRCLGSHLAKAQAEIAISKLFTRFPTLRLAIPAEQLRHAPGISVRPLVSVPVEI</sequence>
<keyword evidence="9" id="KW-1185">Reference proteome</keyword>
<dbReference type="SUPFAM" id="SSF48264">
    <property type="entry name" value="Cytochrome P450"/>
    <property type="match status" value="1"/>
</dbReference>
<dbReference type="RefSeq" id="WP_075134703.1">
    <property type="nucleotide sequence ID" value="NZ_MSIF01000010.1"/>
</dbReference>
<dbReference type="InterPro" id="IPR036396">
    <property type="entry name" value="Cyt_P450_sf"/>
</dbReference>
<name>A0A7Z0WK03_9PSEU</name>
<dbReference type="Gene3D" id="1.10.630.10">
    <property type="entry name" value="Cytochrome P450"/>
    <property type="match status" value="1"/>
</dbReference>
<comment type="caution">
    <text evidence="8">The sequence shown here is derived from an EMBL/GenBank/DDBJ whole genome shotgun (WGS) entry which is preliminary data.</text>
</comment>
<evidence type="ECO:0000256" key="5">
    <source>
        <dbReference type="ARBA" id="ARBA00023004"/>
    </source>
</evidence>
<keyword evidence="3 7" id="KW-0479">Metal-binding</keyword>
<evidence type="ECO:0000256" key="2">
    <source>
        <dbReference type="ARBA" id="ARBA00022617"/>
    </source>
</evidence>
<dbReference type="InterPro" id="IPR001128">
    <property type="entry name" value="Cyt_P450"/>
</dbReference>
<dbReference type="FunFam" id="1.10.630.10:FF:000018">
    <property type="entry name" value="Cytochrome P450 monooxygenase"/>
    <property type="match status" value="1"/>
</dbReference>
<reference evidence="8 9" key="1">
    <citation type="submission" date="2016-12" db="EMBL/GenBank/DDBJ databases">
        <title>The draft genome sequence of Actinophytocola xinjiangensis.</title>
        <authorList>
            <person name="Wang W."/>
            <person name="Yuan L."/>
        </authorList>
    </citation>
    <scope>NUCLEOTIDE SEQUENCE [LARGE SCALE GENOMIC DNA]</scope>
    <source>
        <strain evidence="8 9">CGMCC 4.4663</strain>
    </source>
</reference>
<keyword evidence="4 7" id="KW-0560">Oxidoreductase</keyword>
<keyword evidence="6 7" id="KW-0503">Monooxygenase</keyword>
<evidence type="ECO:0000313" key="8">
    <source>
        <dbReference type="EMBL" id="OLF09113.1"/>
    </source>
</evidence>
<evidence type="ECO:0000256" key="3">
    <source>
        <dbReference type="ARBA" id="ARBA00022723"/>
    </source>
</evidence>
<dbReference type="PROSITE" id="PS00086">
    <property type="entry name" value="CYTOCHROME_P450"/>
    <property type="match status" value="1"/>
</dbReference>
<dbReference type="GO" id="GO:0004497">
    <property type="term" value="F:monooxygenase activity"/>
    <property type="evidence" value="ECO:0007669"/>
    <property type="project" value="UniProtKB-KW"/>
</dbReference>
<keyword evidence="5 7" id="KW-0408">Iron</keyword>
<dbReference type="GO" id="GO:0005506">
    <property type="term" value="F:iron ion binding"/>
    <property type="evidence" value="ECO:0007669"/>
    <property type="project" value="InterPro"/>
</dbReference>
<protein>
    <submittedName>
        <fullName evidence="8">Cytochrome</fullName>
    </submittedName>
</protein>
<dbReference type="PANTHER" id="PTHR46696:SF1">
    <property type="entry name" value="CYTOCHROME P450 YJIB-RELATED"/>
    <property type="match status" value="1"/>
</dbReference>
<evidence type="ECO:0000256" key="7">
    <source>
        <dbReference type="RuleBase" id="RU000461"/>
    </source>
</evidence>
<dbReference type="Pfam" id="PF00067">
    <property type="entry name" value="p450"/>
    <property type="match status" value="1"/>
</dbReference>
<proteinExistence type="inferred from homology"/>
<evidence type="ECO:0000256" key="4">
    <source>
        <dbReference type="ARBA" id="ARBA00023002"/>
    </source>
</evidence>
<evidence type="ECO:0000313" key="9">
    <source>
        <dbReference type="Proteomes" id="UP000185696"/>
    </source>
</evidence>
<dbReference type="InterPro" id="IPR017972">
    <property type="entry name" value="Cyt_P450_CS"/>
</dbReference>
<comment type="similarity">
    <text evidence="1 7">Belongs to the cytochrome P450 family.</text>
</comment>
<dbReference type="GO" id="GO:0020037">
    <property type="term" value="F:heme binding"/>
    <property type="evidence" value="ECO:0007669"/>
    <property type="project" value="InterPro"/>
</dbReference>
<dbReference type="Proteomes" id="UP000185696">
    <property type="component" value="Unassembled WGS sequence"/>
</dbReference>
<evidence type="ECO:0000256" key="1">
    <source>
        <dbReference type="ARBA" id="ARBA00010617"/>
    </source>
</evidence>
<gene>
    <name evidence="8" type="ORF">BLA60_21275</name>
</gene>
<dbReference type="EMBL" id="MSIF01000010">
    <property type="protein sequence ID" value="OLF09113.1"/>
    <property type="molecule type" value="Genomic_DNA"/>
</dbReference>
<dbReference type="GO" id="GO:0016705">
    <property type="term" value="F:oxidoreductase activity, acting on paired donors, with incorporation or reduction of molecular oxygen"/>
    <property type="evidence" value="ECO:0007669"/>
    <property type="project" value="InterPro"/>
</dbReference>